<evidence type="ECO:0000256" key="2">
    <source>
        <dbReference type="ARBA" id="ARBA00023015"/>
    </source>
</evidence>
<dbReference type="InterPro" id="IPR036388">
    <property type="entry name" value="WH-like_DNA-bd_sf"/>
</dbReference>
<dbReference type="Pfam" id="PF00126">
    <property type="entry name" value="HTH_1"/>
    <property type="match status" value="1"/>
</dbReference>
<dbReference type="Gene3D" id="1.10.10.10">
    <property type="entry name" value="Winged helix-like DNA-binding domain superfamily/Winged helix DNA-binding domain"/>
    <property type="match status" value="1"/>
</dbReference>
<evidence type="ECO:0000313" key="7">
    <source>
        <dbReference type="Proteomes" id="UP001238088"/>
    </source>
</evidence>
<evidence type="ECO:0000256" key="3">
    <source>
        <dbReference type="ARBA" id="ARBA00023125"/>
    </source>
</evidence>
<evidence type="ECO:0000313" key="6">
    <source>
        <dbReference type="EMBL" id="MDQ0272833.1"/>
    </source>
</evidence>
<dbReference type="Proteomes" id="UP001238088">
    <property type="component" value="Unassembled WGS sequence"/>
</dbReference>
<keyword evidence="7" id="KW-1185">Reference proteome</keyword>
<keyword evidence="3" id="KW-0238">DNA-binding</keyword>
<protein>
    <submittedName>
        <fullName evidence="6">LysR family transcriptional repressor of citA</fullName>
    </submittedName>
</protein>
<evidence type="ECO:0000256" key="4">
    <source>
        <dbReference type="ARBA" id="ARBA00023163"/>
    </source>
</evidence>
<evidence type="ECO:0000256" key="1">
    <source>
        <dbReference type="ARBA" id="ARBA00009437"/>
    </source>
</evidence>
<keyword evidence="2" id="KW-0805">Transcription regulation</keyword>
<dbReference type="EMBL" id="JAUSUB010000029">
    <property type="protein sequence ID" value="MDQ0272833.1"/>
    <property type="molecule type" value="Genomic_DNA"/>
</dbReference>
<reference evidence="6 7" key="1">
    <citation type="submission" date="2023-07" db="EMBL/GenBank/DDBJ databases">
        <title>Genomic Encyclopedia of Type Strains, Phase IV (KMG-IV): sequencing the most valuable type-strain genomes for metagenomic binning, comparative biology and taxonomic classification.</title>
        <authorList>
            <person name="Goeker M."/>
        </authorList>
    </citation>
    <scope>NUCLEOTIDE SEQUENCE [LARGE SCALE GENOMIC DNA]</scope>
    <source>
        <strain evidence="6 7">DSM 23494</strain>
    </source>
</reference>
<dbReference type="Pfam" id="PF03466">
    <property type="entry name" value="LysR_substrate"/>
    <property type="match status" value="1"/>
</dbReference>
<comment type="caution">
    <text evidence="6">The sequence shown here is derived from an EMBL/GenBank/DDBJ whole genome shotgun (WGS) entry which is preliminary data.</text>
</comment>
<evidence type="ECO:0000259" key="5">
    <source>
        <dbReference type="PROSITE" id="PS50931"/>
    </source>
</evidence>
<dbReference type="SUPFAM" id="SSF46785">
    <property type="entry name" value="Winged helix' DNA-binding domain"/>
    <property type="match status" value="1"/>
</dbReference>
<dbReference type="PANTHER" id="PTHR30126:SF64">
    <property type="entry name" value="HTH-TYPE TRANSCRIPTIONAL REGULATOR CITR"/>
    <property type="match status" value="1"/>
</dbReference>
<comment type="similarity">
    <text evidence="1">Belongs to the LysR transcriptional regulatory family.</text>
</comment>
<dbReference type="Gene3D" id="3.40.190.290">
    <property type="match status" value="1"/>
</dbReference>
<gene>
    <name evidence="6" type="ORF">J2S17_004726</name>
</gene>
<sequence>MEFSWLYTFLTAAKCGNFRRTAELLYISQPSVTVHIHNLEKELGVELFGRKGRRVQLTEEGRRYIPHAEQLLEIYQKGKEDLQSFSQGYTASLSLAISPLIADTVLPFVLKRYMTEHPNVEVSVKVLESTEIEKAVLNEEIDLGLSSLSTTDPDLQCEVLFTDEVKLIAPHDGADAESAPPLDEEEIITKNHLLTDNHPVYWDTLAREIKYKFPNVKMMKVSQIHITKRFIIEGLGVSFLPVSTVRRELLEGWLLEVPCTTITLPQANTYAIIKHNHSKQKEFMKFLLNYRI</sequence>
<organism evidence="6 7">
    <name type="scientific">Cytobacillus purgationiresistens</name>
    <dbReference type="NCBI Taxonomy" id="863449"/>
    <lineage>
        <taxon>Bacteria</taxon>
        <taxon>Bacillati</taxon>
        <taxon>Bacillota</taxon>
        <taxon>Bacilli</taxon>
        <taxon>Bacillales</taxon>
        <taxon>Bacillaceae</taxon>
        <taxon>Cytobacillus</taxon>
    </lineage>
</organism>
<dbReference type="RefSeq" id="WP_307478310.1">
    <property type="nucleotide sequence ID" value="NZ_JAUSUB010000029.1"/>
</dbReference>
<dbReference type="PROSITE" id="PS50931">
    <property type="entry name" value="HTH_LYSR"/>
    <property type="match status" value="1"/>
</dbReference>
<dbReference type="InterPro" id="IPR036390">
    <property type="entry name" value="WH_DNA-bd_sf"/>
</dbReference>
<dbReference type="InterPro" id="IPR005119">
    <property type="entry name" value="LysR_subst-bd"/>
</dbReference>
<dbReference type="PANTHER" id="PTHR30126">
    <property type="entry name" value="HTH-TYPE TRANSCRIPTIONAL REGULATOR"/>
    <property type="match status" value="1"/>
</dbReference>
<keyword evidence="4" id="KW-0804">Transcription</keyword>
<dbReference type="PRINTS" id="PR00039">
    <property type="entry name" value="HTHLYSR"/>
</dbReference>
<dbReference type="InterPro" id="IPR000847">
    <property type="entry name" value="LysR_HTH_N"/>
</dbReference>
<accession>A0ABU0ANG4</accession>
<dbReference type="CDD" id="cd05466">
    <property type="entry name" value="PBP2_LTTR_substrate"/>
    <property type="match status" value="1"/>
</dbReference>
<feature type="domain" description="HTH lysR-type" evidence="5">
    <location>
        <begin position="1"/>
        <end position="58"/>
    </location>
</feature>
<proteinExistence type="inferred from homology"/>
<dbReference type="SUPFAM" id="SSF53850">
    <property type="entry name" value="Periplasmic binding protein-like II"/>
    <property type="match status" value="1"/>
</dbReference>
<name>A0ABU0ANG4_9BACI</name>